<protein>
    <submittedName>
        <fullName evidence="2">DUF1659 domain-containing protein</fullName>
    </submittedName>
</protein>
<dbReference type="InterPro" id="IPR012454">
    <property type="entry name" value="DUF1659"/>
</dbReference>
<reference evidence="2" key="2">
    <citation type="submission" date="2022-04" db="EMBL/GenBank/DDBJ databases">
        <title>Antimicrobial genetic elements in methicillin-resistant Macrococcus armenti.</title>
        <authorList>
            <person name="Keller J.E."/>
            <person name="Schwendener S."/>
            <person name="Pantucek R."/>
            <person name="Perreten V."/>
        </authorList>
    </citation>
    <scope>NUCLEOTIDE SEQUENCE</scope>
    <source>
        <strain evidence="2">CCM 2609</strain>
    </source>
</reference>
<organism evidence="2 3">
    <name type="scientific">Macrococcus armenti</name>
    <dbReference type="NCBI Taxonomy" id="2875764"/>
    <lineage>
        <taxon>Bacteria</taxon>
        <taxon>Bacillati</taxon>
        <taxon>Bacillota</taxon>
        <taxon>Bacilli</taxon>
        <taxon>Bacillales</taxon>
        <taxon>Staphylococcaceae</taxon>
        <taxon>Macrococcus</taxon>
    </lineage>
</organism>
<dbReference type="EMBL" id="CP094348">
    <property type="protein sequence ID" value="UOB19535.1"/>
    <property type="molecule type" value="Genomic_DNA"/>
</dbReference>
<keyword evidence="3" id="KW-1185">Reference proteome</keyword>
<gene>
    <name evidence="2" type="ORF">MRZ06_05610</name>
</gene>
<evidence type="ECO:0000313" key="2">
    <source>
        <dbReference type="EMBL" id="UOB19535.1"/>
    </source>
</evidence>
<accession>A0ABY3ZRM2</accession>
<evidence type="ECO:0000259" key="1">
    <source>
        <dbReference type="Pfam" id="PF07872"/>
    </source>
</evidence>
<dbReference type="Proteomes" id="UP000830343">
    <property type="component" value="Chromosome"/>
</dbReference>
<proteinExistence type="predicted"/>
<reference evidence="2" key="1">
    <citation type="submission" date="2022-03" db="EMBL/GenBank/DDBJ databases">
        <authorList>
            <person name="Vrbovska V."/>
            <person name="Kovarovic V."/>
            <person name="Botka T."/>
            <person name="Pantucek R."/>
        </authorList>
    </citation>
    <scope>NUCLEOTIDE SEQUENCE</scope>
    <source>
        <strain evidence="2">CCM 2609</strain>
    </source>
</reference>
<evidence type="ECO:0000313" key="3">
    <source>
        <dbReference type="Proteomes" id="UP000830343"/>
    </source>
</evidence>
<sequence length="66" mass="7530">MIKDIILELTFVQSVTDEGKSILKSRRFNQVKLKISDAESKAFAQLISNLTGEMYIAINKIEKKEI</sequence>
<feature type="domain" description="DUF1659" evidence="1">
    <location>
        <begin position="4"/>
        <end position="66"/>
    </location>
</feature>
<name>A0ABY3ZRM2_9STAP</name>
<dbReference type="RefSeq" id="WP_243364953.1">
    <property type="nucleotide sequence ID" value="NZ_CP094348.1"/>
</dbReference>
<dbReference type="Pfam" id="PF07872">
    <property type="entry name" value="DUF1659"/>
    <property type="match status" value="1"/>
</dbReference>